<protein>
    <submittedName>
        <fullName evidence="1">DLW-39 family protein</fullName>
    </submittedName>
</protein>
<keyword evidence="2" id="KW-1185">Reference proteome</keyword>
<proteinExistence type="predicted"/>
<dbReference type="RefSeq" id="WP_216202331.1">
    <property type="nucleotide sequence ID" value="NZ_CP076456.1"/>
</dbReference>
<accession>A0A975PEH4</accession>
<dbReference type="AlphaFoldDB" id="A0A975PEH4"/>
<name>A0A975PEH4_9MICC</name>
<dbReference type="EMBL" id="CP076456">
    <property type="protein sequence ID" value="QWQ36285.1"/>
    <property type="molecule type" value="Genomic_DNA"/>
</dbReference>
<sequence length="39" mass="4134">MKKLLALAAAAVAGIFAAKKWQESAAEKSVWKASTDKVD</sequence>
<dbReference type="InterPro" id="IPR047990">
    <property type="entry name" value="DLW39-like"/>
</dbReference>
<evidence type="ECO:0000313" key="1">
    <source>
        <dbReference type="EMBL" id="QWQ36285.1"/>
    </source>
</evidence>
<evidence type="ECO:0000313" key="2">
    <source>
        <dbReference type="Proteomes" id="UP000680588"/>
    </source>
</evidence>
<reference evidence="1" key="1">
    <citation type="submission" date="2021-06" db="EMBL/GenBank/DDBJ databases">
        <title>Novel species in genus Arthrobacter.</title>
        <authorList>
            <person name="Zhang G."/>
        </authorList>
    </citation>
    <scope>NUCLEOTIDE SEQUENCE</scope>
    <source>
        <strain evidence="1">Zg-ZUI122</strain>
    </source>
</reference>
<organism evidence="1 2">
    <name type="scientific">Arthrobacter sunyaminii</name>
    <dbReference type="NCBI Taxonomy" id="2816859"/>
    <lineage>
        <taxon>Bacteria</taxon>
        <taxon>Bacillati</taxon>
        <taxon>Actinomycetota</taxon>
        <taxon>Actinomycetes</taxon>
        <taxon>Micrococcales</taxon>
        <taxon>Micrococcaceae</taxon>
        <taxon>Arthrobacter</taxon>
    </lineage>
</organism>
<dbReference type="NCBIfam" id="NF038356">
    <property type="entry name" value="actino_DLW39"/>
    <property type="match status" value="1"/>
</dbReference>
<dbReference type="KEGG" id="asun:KG104_00050"/>
<dbReference type="Proteomes" id="UP000680588">
    <property type="component" value="Chromosome"/>
</dbReference>
<gene>
    <name evidence="1" type="ORF">KG104_00050</name>
</gene>